<evidence type="ECO:0000313" key="2">
    <source>
        <dbReference type="Proteomes" id="UP000297245"/>
    </source>
</evidence>
<evidence type="ECO:0000313" key="1">
    <source>
        <dbReference type="EMBL" id="THV00625.1"/>
    </source>
</evidence>
<reference evidence="1 2" key="1">
    <citation type="journal article" date="2019" name="Nat. Ecol. Evol.">
        <title>Megaphylogeny resolves global patterns of mushroom evolution.</title>
        <authorList>
            <person name="Varga T."/>
            <person name="Krizsan K."/>
            <person name="Foldi C."/>
            <person name="Dima B."/>
            <person name="Sanchez-Garcia M."/>
            <person name="Sanchez-Ramirez S."/>
            <person name="Szollosi G.J."/>
            <person name="Szarkandi J.G."/>
            <person name="Papp V."/>
            <person name="Albert L."/>
            <person name="Andreopoulos W."/>
            <person name="Angelini C."/>
            <person name="Antonin V."/>
            <person name="Barry K.W."/>
            <person name="Bougher N.L."/>
            <person name="Buchanan P."/>
            <person name="Buyck B."/>
            <person name="Bense V."/>
            <person name="Catcheside P."/>
            <person name="Chovatia M."/>
            <person name="Cooper J."/>
            <person name="Damon W."/>
            <person name="Desjardin D."/>
            <person name="Finy P."/>
            <person name="Geml J."/>
            <person name="Haridas S."/>
            <person name="Hughes K."/>
            <person name="Justo A."/>
            <person name="Karasinski D."/>
            <person name="Kautmanova I."/>
            <person name="Kiss B."/>
            <person name="Kocsube S."/>
            <person name="Kotiranta H."/>
            <person name="LaButti K.M."/>
            <person name="Lechner B.E."/>
            <person name="Liimatainen K."/>
            <person name="Lipzen A."/>
            <person name="Lukacs Z."/>
            <person name="Mihaltcheva S."/>
            <person name="Morgado L.N."/>
            <person name="Niskanen T."/>
            <person name="Noordeloos M.E."/>
            <person name="Ohm R.A."/>
            <person name="Ortiz-Santana B."/>
            <person name="Ovrebo C."/>
            <person name="Racz N."/>
            <person name="Riley R."/>
            <person name="Savchenko A."/>
            <person name="Shiryaev A."/>
            <person name="Soop K."/>
            <person name="Spirin V."/>
            <person name="Szebenyi C."/>
            <person name="Tomsovsky M."/>
            <person name="Tulloss R.E."/>
            <person name="Uehling J."/>
            <person name="Grigoriev I.V."/>
            <person name="Vagvolgyi C."/>
            <person name="Papp T."/>
            <person name="Martin F.M."/>
            <person name="Miettinen O."/>
            <person name="Hibbett D.S."/>
            <person name="Nagy L.G."/>
        </authorList>
    </citation>
    <scope>NUCLEOTIDE SEQUENCE [LARGE SCALE GENOMIC DNA]</scope>
    <source>
        <strain evidence="1 2">CBS 962.96</strain>
    </source>
</reference>
<accession>A0A4S8MDH6</accession>
<dbReference type="Proteomes" id="UP000297245">
    <property type="component" value="Unassembled WGS sequence"/>
</dbReference>
<proteinExistence type="predicted"/>
<dbReference type="OrthoDB" id="2682201at2759"/>
<protein>
    <submittedName>
        <fullName evidence="1">Uncharacterized protein</fullName>
    </submittedName>
</protein>
<gene>
    <name evidence="1" type="ORF">K435DRAFT_854549</name>
</gene>
<dbReference type="EMBL" id="ML179101">
    <property type="protein sequence ID" value="THV00625.1"/>
    <property type="molecule type" value="Genomic_DNA"/>
</dbReference>
<name>A0A4S8MDH6_DENBC</name>
<sequence>MASKETFPLPGDEGFTVQTFRLRIQAGLDVFVSASRLLAALVSCHAVIIGSFASYVALDVRLPLGLDLAVEYNRFKAMSAFLQSQGYRPSEESVVSPWRQTAHSVYCFRSVVRRRIGPSPTNYIRLVRLNEAPYVLYIHLLKSPTTFEMTYLTPSTWVTFYPDLLKRRISWYRWSQTVNQFIHNRDSSLYRAGIQCVECNSGSFGACEACPANNRLLSGGHGVYSVVFNVNRRRHDVYGLDARDNFVSVPVKWRFSVQCFNTDCVRFLPQPVRRPEIYFAPSSDETVESVSDELCCFKQAWIKHCSLQCSFAVLFRPDMPPSLVPVPIEPFASEFTSIDCVMAELWFPRPDSDVWSMESSRITKSSDDEDLRDVSYTLYVTEHDREGFDTFNHSHNSAMLLVKHTTCELLSFRNDDLVDVKRFVYEWLDPTLLHSDDEYAGFSDWYVDSDQDA</sequence>
<organism evidence="1 2">
    <name type="scientific">Dendrothele bispora (strain CBS 962.96)</name>
    <dbReference type="NCBI Taxonomy" id="1314807"/>
    <lineage>
        <taxon>Eukaryota</taxon>
        <taxon>Fungi</taxon>
        <taxon>Dikarya</taxon>
        <taxon>Basidiomycota</taxon>
        <taxon>Agaricomycotina</taxon>
        <taxon>Agaricomycetes</taxon>
        <taxon>Agaricomycetidae</taxon>
        <taxon>Agaricales</taxon>
        <taxon>Agaricales incertae sedis</taxon>
        <taxon>Dendrothele</taxon>
    </lineage>
</organism>
<dbReference type="AlphaFoldDB" id="A0A4S8MDH6"/>
<keyword evidence="2" id="KW-1185">Reference proteome</keyword>